<evidence type="ECO:0000313" key="11">
    <source>
        <dbReference type="Proteomes" id="UP001244011"/>
    </source>
</evidence>
<dbReference type="PROSITE" id="PS50850">
    <property type="entry name" value="MFS"/>
    <property type="match status" value="1"/>
</dbReference>
<evidence type="ECO:0000256" key="2">
    <source>
        <dbReference type="ARBA" id="ARBA00010992"/>
    </source>
</evidence>
<feature type="transmembrane region" description="Helical" evidence="8">
    <location>
        <begin position="435"/>
        <end position="454"/>
    </location>
</feature>
<dbReference type="EMBL" id="MU839050">
    <property type="protein sequence ID" value="KAK1761816.1"/>
    <property type="molecule type" value="Genomic_DNA"/>
</dbReference>
<dbReference type="PRINTS" id="PR00171">
    <property type="entry name" value="SUGRTRNSPORT"/>
</dbReference>
<dbReference type="InterPro" id="IPR003663">
    <property type="entry name" value="Sugar/inositol_transpt"/>
</dbReference>
<evidence type="ECO:0000256" key="4">
    <source>
        <dbReference type="ARBA" id="ARBA00022692"/>
    </source>
</evidence>
<comment type="caution">
    <text evidence="10">The sequence shown here is derived from an EMBL/GenBank/DDBJ whole genome shotgun (WGS) entry which is preliminary data.</text>
</comment>
<gene>
    <name evidence="10" type="ORF">QBC33DRAFT_462674</name>
</gene>
<evidence type="ECO:0000256" key="7">
    <source>
        <dbReference type="RuleBase" id="RU003346"/>
    </source>
</evidence>
<feature type="transmembrane region" description="Helical" evidence="8">
    <location>
        <begin position="150"/>
        <end position="168"/>
    </location>
</feature>
<sequence>MGSFYKGYCSTISGKWLQLGVTLCSAMTFMLFGYDQGVLGGLIATPQLLDALHIAASDANTQGTVTAIYNIGCLVGCLICATAGQMLGRRTYIVIGGFILILGASIQAGANGTPMMIAGRVIAGIGTGMETSFIPIWVSECAQAAHRGALVAVQLSIVLLGLSLAYWFDYGTTNNLTGSVVWRLPLAFQVVFIIGALCTIPLLPESPRWLYSNGHLDDADDVMARILQVPVHDPAVLTRRAEVLEALRMEKETEFRLKNIFFDDSPINTSWRIWIGVIIQFLQQLGGINLVAYYASYIFIHNLGKTQYQASLLSGGLSLVFWGGSLTSIYTVERFGRRPVLLVGATCTSICMILYTIGLAIYTEKSLTMAVAFIFLFEFSFGASWCIVPWMYAPEVTPLHVRHIGTSLAVGMEWLMTFVIVKVGPIGITNSGWKFYLLFCVFNVIQVIFVWFCVKETKGLTLEEIDLVFAKPAHRAHLQAQLYNAEHIPNGDGKEVLEVGMDEKATQDP</sequence>
<dbReference type="InterPro" id="IPR005828">
    <property type="entry name" value="MFS_sugar_transport-like"/>
</dbReference>
<feature type="transmembrane region" description="Helical" evidence="8">
    <location>
        <begin position="368"/>
        <end position="392"/>
    </location>
</feature>
<dbReference type="Pfam" id="PF00083">
    <property type="entry name" value="Sugar_tr"/>
    <property type="match status" value="1"/>
</dbReference>
<keyword evidence="4 8" id="KW-0812">Transmembrane</keyword>
<dbReference type="InterPro" id="IPR020846">
    <property type="entry name" value="MFS_dom"/>
</dbReference>
<dbReference type="FunFam" id="1.20.1250.20:FF:000134">
    <property type="entry name" value="MFS sugar transporter protein"/>
    <property type="match status" value="1"/>
</dbReference>
<dbReference type="NCBIfam" id="TIGR00879">
    <property type="entry name" value="SP"/>
    <property type="match status" value="1"/>
</dbReference>
<proteinExistence type="inferred from homology"/>
<comment type="subcellular location">
    <subcellularLocation>
        <location evidence="1">Membrane</location>
        <topology evidence="1">Multi-pass membrane protein</topology>
    </subcellularLocation>
</comment>
<feature type="domain" description="Major facilitator superfamily (MFS) profile" evidence="9">
    <location>
        <begin position="21"/>
        <end position="458"/>
    </location>
</feature>
<feature type="transmembrane region" description="Helical" evidence="8">
    <location>
        <begin position="180"/>
        <end position="203"/>
    </location>
</feature>
<feature type="transmembrane region" description="Helical" evidence="8">
    <location>
        <begin position="339"/>
        <end position="362"/>
    </location>
</feature>
<dbReference type="AlphaFoldDB" id="A0AAJ0FAW1"/>
<keyword evidence="6 8" id="KW-0472">Membrane</keyword>
<accession>A0AAJ0FAW1</accession>
<dbReference type="PROSITE" id="PS00216">
    <property type="entry name" value="SUGAR_TRANSPORT_1"/>
    <property type="match status" value="1"/>
</dbReference>
<dbReference type="GO" id="GO:0005351">
    <property type="term" value="F:carbohydrate:proton symporter activity"/>
    <property type="evidence" value="ECO:0007669"/>
    <property type="project" value="TreeGrafter"/>
</dbReference>
<feature type="transmembrane region" description="Helical" evidence="8">
    <location>
        <begin position="116"/>
        <end position="138"/>
    </location>
</feature>
<feature type="transmembrane region" description="Helical" evidence="8">
    <location>
        <begin position="91"/>
        <end position="110"/>
    </location>
</feature>
<dbReference type="Proteomes" id="UP001244011">
    <property type="component" value="Unassembled WGS sequence"/>
</dbReference>
<feature type="transmembrane region" description="Helical" evidence="8">
    <location>
        <begin position="16"/>
        <end position="34"/>
    </location>
</feature>
<keyword evidence="3 7" id="KW-0813">Transport</keyword>
<dbReference type="InterPro" id="IPR050360">
    <property type="entry name" value="MFS_Sugar_Transporters"/>
</dbReference>
<feature type="transmembrane region" description="Helical" evidence="8">
    <location>
        <begin position="404"/>
        <end position="423"/>
    </location>
</feature>
<dbReference type="SUPFAM" id="SSF103473">
    <property type="entry name" value="MFS general substrate transporter"/>
    <property type="match status" value="1"/>
</dbReference>
<feature type="transmembrane region" description="Helical" evidence="8">
    <location>
        <begin position="273"/>
        <end position="300"/>
    </location>
</feature>
<feature type="transmembrane region" description="Helical" evidence="8">
    <location>
        <begin position="67"/>
        <end position="84"/>
    </location>
</feature>
<dbReference type="PANTHER" id="PTHR48022">
    <property type="entry name" value="PLASTIDIC GLUCOSE TRANSPORTER 4"/>
    <property type="match status" value="1"/>
</dbReference>
<evidence type="ECO:0000259" key="9">
    <source>
        <dbReference type="PROSITE" id="PS50850"/>
    </source>
</evidence>
<evidence type="ECO:0000256" key="5">
    <source>
        <dbReference type="ARBA" id="ARBA00022989"/>
    </source>
</evidence>
<dbReference type="PANTHER" id="PTHR48022:SF28">
    <property type="entry name" value="MAJOR FACILITATOR SUPERFAMILY (MFS) PROFILE DOMAIN-CONTAINING PROTEIN-RELATED"/>
    <property type="match status" value="1"/>
</dbReference>
<organism evidence="10 11">
    <name type="scientific">Phialemonium atrogriseum</name>
    <dbReference type="NCBI Taxonomy" id="1093897"/>
    <lineage>
        <taxon>Eukaryota</taxon>
        <taxon>Fungi</taxon>
        <taxon>Dikarya</taxon>
        <taxon>Ascomycota</taxon>
        <taxon>Pezizomycotina</taxon>
        <taxon>Sordariomycetes</taxon>
        <taxon>Sordariomycetidae</taxon>
        <taxon>Cephalothecales</taxon>
        <taxon>Cephalothecaceae</taxon>
        <taxon>Phialemonium</taxon>
    </lineage>
</organism>
<dbReference type="RefSeq" id="XP_060278029.1">
    <property type="nucleotide sequence ID" value="XM_060425084.1"/>
</dbReference>
<evidence type="ECO:0000313" key="10">
    <source>
        <dbReference type="EMBL" id="KAK1761816.1"/>
    </source>
</evidence>
<dbReference type="InterPro" id="IPR036259">
    <property type="entry name" value="MFS_trans_sf"/>
</dbReference>
<feature type="transmembrane region" description="Helical" evidence="8">
    <location>
        <begin position="312"/>
        <end position="332"/>
    </location>
</feature>
<evidence type="ECO:0000256" key="6">
    <source>
        <dbReference type="ARBA" id="ARBA00023136"/>
    </source>
</evidence>
<protein>
    <submittedName>
        <fullName evidence="10">General substrate transporter</fullName>
    </submittedName>
</protein>
<name>A0AAJ0FAW1_9PEZI</name>
<comment type="similarity">
    <text evidence="2 7">Belongs to the major facilitator superfamily. Sugar transporter (TC 2.A.1.1) family.</text>
</comment>
<dbReference type="GO" id="GO:0016020">
    <property type="term" value="C:membrane"/>
    <property type="evidence" value="ECO:0007669"/>
    <property type="project" value="UniProtKB-SubCell"/>
</dbReference>
<keyword evidence="11" id="KW-1185">Reference proteome</keyword>
<evidence type="ECO:0000256" key="3">
    <source>
        <dbReference type="ARBA" id="ARBA00022448"/>
    </source>
</evidence>
<reference evidence="10" key="1">
    <citation type="submission" date="2023-06" db="EMBL/GenBank/DDBJ databases">
        <title>Genome-scale phylogeny and comparative genomics of the fungal order Sordariales.</title>
        <authorList>
            <consortium name="Lawrence Berkeley National Laboratory"/>
            <person name="Hensen N."/>
            <person name="Bonometti L."/>
            <person name="Westerberg I."/>
            <person name="Brannstrom I.O."/>
            <person name="Guillou S."/>
            <person name="Cros-Aarteil S."/>
            <person name="Calhoun S."/>
            <person name="Haridas S."/>
            <person name="Kuo A."/>
            <person name="Mondo S."/>
            <person name="Pangilinan J."/>
            <person name="Riley R."/>
            <person name="Labutti K."/>
            <person name="Andreopoulos B."/>
            <person name="Lipzen A."/>
            <person name="Chen C."/>
            <person name="Yanf M."/>
            <person name="Daum C."/>
            <person name="Ng V."/>
            <person name="Clum A."/>
            <person name="Steindorff A."/>
            <person name="Ohm R."/>
            <person name="Martin F."/>
            <person name="Silar P."/>
            <person name="Natvig D."/>
            <person name="Lalanne C."/>
            <person name="Gautier V."/>
            <person name="Ament-Velasquez S.L."/>
            <person name="Kruys A."/>
            <person name="Hutchinson M.I."/>
            <person name="Powell A.J."/>
            <person name="Barry K."/>
            <person name="Miller A.N."/>
            <person name="Grigoriev I.V."/>
            <person name="Debuchy R."/>
            <person name="Gladieux P."/>
            <person name="Thoren M.H."/>
            <person name="Johannesson H."/>
        </authorList>
    </citation>
    <scope>NUCLEOTIDE SEQUENCE</scope>
    <source>
        <strain evidence="10">8032-3</strain>
    </source>
</reference>
<dbReference type="GeneID" id="85308271"/>
<evidence type="ECO:0000256" key="1">
    <source>
        <dbReference type="ARBA" id="ARBA00004141"/>
    </source>
</evidence>
<dbReference type="Gene3D" id="1.20.1250.20">
    <property type="entry name" value="MFS general substrate transporter like domains"/>
    <property type="match status" value="1"/>
</dbReference>
<evidence type="ECO:0000256" key="8">
    <source>
        <dbReference type="SAM" id="Phobius"/>
    </source>
</evidence>
<dbReference type="InterPro" id="IPR005829">
    <property type="entry name" value="Sugar_transporter_CS"/>
</dbReference>
<keyword evidence="5 8" id="KW-1133">Transmembrane helix</keyword>